<dbReference type="NCBIfam" id="NF047752">
    <property type="entry name" value="MntA_antitoxin"/>
    <property type="match status" value="1"/>
</dbReference>
<dbReference type="EMBL" id="MAYW01000005">
    <property type="protein sequence ID" value="ODS34468.1"/>
    <property type="molecule type" value="Genomic_DNA"/>
</dbReference>
<dbReference type="Gene3D" id="3.30.460.10">
    <property type="entry name" value="Beta Polymerase, domain 2"/>
    <property type="match status" value="1"/>
</dbReference>
<dbReference type="PANTHER" id="PTHR43852:SF3">
    <property type="entry name" value="NUCLEOTIDYLTRANSFERASE"/>
    <property type="match status" value="1"/>
</dbReference>
<sequence>MVKSSKVKTSKHELIRRMKQLLKKYFKDKEEIKAAYLYGSIVIGRDLKDSDVDIALLTTPYKDHIESYKARVKYHTDISRLIKKDVDLVFLQEVGELLAFQILREGKVIFERDRNMHRSFRATRLIQCLDYQFLENRMQKGMIAAMRRSVIGQ</sequence>
<organism evidence="2 3">
    <name type="scientific">Candidatus Scalindua rubra</name>
    <dbReference type="NCBI Taxonomy" id="1872076"/>
    <lineage>
        <taxon>Bacteria</taxon>
        <taxon>Pseudomonadati</taxon>
        <taxon>Planctomycetota</taxon>
        <taxon>Candidatus Brocadiia</taxon>
        <taxon>Candidatus Brocadiales</taxon>
        <taxon>Candidatus Scalinduaceae</taxon>
        <taxon>Candidatus Scalindua</taxon>
    </lineage>
</organism>
<dbReference type="Proteomes" id="UP000094056">
    <property type="component" value="Unassembled WGS sequence"/>
</dbReference>
<dbReference type="GO" id="GO:0016740">
    <property type="term" value="F:transferase activity"/>
    <property type="evidence" value="ECO:0007669"/>
    <property type="project" value="UniProtKB-KW"/>
</dbReference>
<dbReference type="InterPro" id="IPR041633">
    <property type="entry name" value="Polbeta"/>
</dbReference>
<accession>A0A1E3XFU3</accession>
<dbReference type="InterPro" id="IPR052930">
    <property type="entry name" value="TA_antitoxin_MntA"/>
</dbReference>
<evidence type="ECO:0000259" key="1">
    <source>
        <dbReference type="Pfam" id="PF18765"/>
    </source>
</evidence>
<dbReference type="Pfam" id="PF18765">
    <property type="entry name" value="Polbeta"/>
    <property type="match status" value="1"/>
</dbReference>
<comment type="caution">
    <text evidence="2">The sequence shown here is derived from an EMBL/GenBank/DDBJ whole genome shotgun (WGS) entry which is preliminary data.</text>
</comment>
<feature type="domain" description="Polymerase beta nucleotidyltransferase" evidence="1">
    <location>
        <begin position="22"/>
        <end position="114"/>
    </location>
</feature>
<protein>
    <submittedName>
        <fullName evidence="2">Nucleotidyltransferase</fullName>
    </submittedName>
</protein>
<name>A0A1E3XFU3_9BACT</name>
<dbReference type="SUPFAM" id="SSF81301">
    <property type="entry name" value="Nucleotidyltransferase"/>
    <property type="match status" value="1"/>
</dbReference>
<dbReference type="InterPro" id="IPR043519">
    <property type="entry name" value="NT_sf"/>
</dbReference>
<dbReference type="CDD" id="cd05403">
    <property type="entry name" value="NT_KNTase_like"/>
    <property type="match status" value="1"/>
</dbReference>
<gene>
    <name evidence="2" type="ORF">SCARUB_00342</name>
</gene>
<evidence type="ECO:0000313" key="3">
    <source>
        <dbReference type="Proteomes" id="UP000094056"/>
    </source>
</evidence>
<dbReference type="AlphaFoldDB" id="A0A1E3XFU3"/>
<evidence type="ECO:0000313" key="2">
    <source>
        <dbReference type="EMBL" id="ODS34468.1"/>
    </source>
</evidence>
<proteinExistence type="predicted"/>
<dbReference type="PANTHER" id="PTHR43852">
    <property type="entry name" value="NUCLEOTIDYLTRANSFERASE"/>
    <property type="match status" value="1"/>
</dbReference>
<keyword evidence="2" id="KW-0808">Transferase</keyword>
<reference evidence="2 3" key="1">
    <citation type="submission" date="2016-07" db="EMBL/GenBank/DDBJ databases">
        <title>Draft genome of Scalindua rubra, obtained from a brine-seawater interface in the Red Sea, sheds light on salt adaptation in anammox bacteria.</title>
        <authorList>
            <person name="Speth D.R."/>
            <person name="Lagkouvardos I."/>
            <person name="Wang Y."/>
            <person name="Qian P.-Y."/>
            <person name="Dutilh B.E."/>
            <person name="Jetten M.S."/>
        </authorList>
    </citation>
    <scope>NUCLEOTIDE SEQUENCE [LARGE SCALE GENOMIC DNA]</scope>
    <source>
        <strain evidence="2">BSI-1</strain>
    </source>
</reference>